<gene>
    <name evidence="6" type="primary">pyrC</name>
    <name evidence="8" type="ORF">ENU78_02525</name>
</gene>
<dbReference type="HAMAP" id="MF_00220_B">
    <property type="entry name" value="PyrC_classI_B"/>
    <property type="match status" value="1"/>
</dbReference>
<dbReference type="InterPro" id="IPR011059">
    <property type="entry name" value="Metal-dep_hydrolase_composite"/>
</dbReference>
<evidence type="ECO:0000256" key="5">
    <source>
        <dbReference type="ARBA" id="ARBA00022975"/>
    </source>
</evidence>
<evidence type="ECO:0000259" key="7">
    <source>
        <dbReference type="Pfam" id="PF12890"/>
    </source>
</evidence>
<comment type="catalytic activity">
    <reaction evidence="6">
        <text>(S)-dihydroorotate + H2O = N-carbamoyl-L-aspartate + H(+)</text>
        <dbReference type="Rhea" id="RHEA:24296"/>
        <dbReference type="ChEBI" id="CHEBI:15377"/>
        <dbReference type="ChEBI" id="CHEBI:15378"/>
        <dbReference type="ChEBI" id="CHEBI:30864"/>
        <dbReference type="ChEBI" id="CHEBI:32814"/>
        <dbReference type="EC" id="3.5.2.3"/>
    </reaction>
</comment>
<dbReference type="InterPro" id="IPR024403">
    <property type="entry name" value="DHOase_cat"/>
</dbReference>
<dbReference type="SUPFAM" id="SSF51556">
    <property type="entry name" value="Metallo-dependent hydrolases"/>
    <property type="match status" value="1"/>
</dbReference>
<dbReference type="GO" id="GO:0005737">
    <property type="term" value="C:cytoplasm"/>
    <property type="evidence" value="ECO:0007669"/>
    <property type="project" value="TreeGrafter"/>
</dbReference>
<evidence type="ECO:0000313" key="8">
    <source>
        <dbReference type="EMBL" id="HGK23315.1"/>
    </source>
</evidence>
<dbReference type="PROSITE" id="PS00483">
    <property type="entry name" value="DIHYDROOROTASE_2"/>
    <property type="match status" value="1"/>
</dbReference>
<dbReference type="UniPathway" id="UPA00070">
    <property type="reaction ID" value="UER00117"/>
</dbReference>
<evidence type="ECO:0000256" key="3">
    <source>
        <dbReference type="ARBA" id="ARBA00022723"/>
    </source>
</evidence>
<keyword evidence="3 6" id="KW-0479">Metal-binding</keyword>
<feature type="binding site" evidence="6">
    <location>
        <position position="153"/>
    </location>
    <ligand>
        <name>Zn(2+)</name>
        <dbReference type="ChEBI" id="CHEBI:29105"/>
        <label>1</label>
    </ligand>
</feature>
<dbReference type="GO" id="GO:0044205">
    <property type="term" value="P:'de novo' UMP biosynthetic process"/>
    <property type="evidence" value="ECO:0007669"/>
    <property type="project" value="UniProtKB-UniRule"/>
</dbReference>
<dbReference type="PANTHER" id="PTHR43668">
    <property type="entry name" value="ALLANTOINASE"/>
    <property type="match status" value="1"/>
</dbReference>
<evidence type="ECO:0000256" key="2">
    <source>
        <dbReference type="ARBA" id="ARBA00010286"/>
    </source>
</evidence>
<comment type="caution">
    <text evidence="6">Lacks conserved residue(s) required for the propagation of feature annotation.</text>
</comment>
<feature type="binding site" evidence="6">
    <location>
        <position position="95"/>
    </location>
    <ligand>
        <name>substrate</name>
    </ligand>
</feature>
<accession>A0A7V4DX20</accession>
<dbReference type="GO" id="GO:0004151">
    <property type="term" value="F:dihydroorotase activity"/>
    <property type="evidence" value="ECO:0007669"/>
    <property type="project" value="UniProtKB-UniRule"/>
</dbReference>
<feature type="binding site" evidence="6">
    <location>
        <position position="61"/>
    </location>
    <ligand>
        <name>Zn(2+)</name>
        <dbReference type="ChEBI" id="CHEBI:29105"/>
        <label>1</label>
    </ligand>
</feature>
<dbReference type="InterPro" id="IPR032466">
    <property type="entry name" value="Metal_Hydrolase"/>
</dbReference>
<dbReference type="Pfam" id="PF12890">
    <property type="entry name" value="DHOase"/>
    <property type="match status" value="1"/>
</dbReference>
<reference evidence="8" key="1">
    <citation type="journal article" date="2020" name="mSystems">
        <title>Genome- and Community-Level Interaction Insights into Carbon Utilization and Element Cycling Functions of Hydrothermarchaeota in Hydrothermal Sediment.</title>
        <authorList>
            <person name="Zhou Z."/>
            <person name="Liu Y."/>
            <person name="Xu W."/>
            <person name="Pan J."/>
            <person name="Luo Z.H."/>
            <person name="Li M."/>
        </authorList>
    </citation>
    <scope>NUCLEOTIDE SEQUENCE [LARGE SCALE GENOMIC DNA]</scope>
    <source>
        <strain evidence="8">SpSt-70</strain>
    </source>
</reference>
<dbReference type="SUPFAM" id="SSF51338">
    <property type="entry name" value="Composite domain of metallo-dependent hydrolases"/>
    <property type="match status" value="1"/>
</dbReference>
<feature type="binding site" evidence="6">
    <location>
        <position position="281"/>
    </location>
    <ligand>
        <name>substrate</name>
    </ligand>
</feature>
<comment type="pathway">
    <text evidence="6">Pyrimidine metabolism; UMP biosynthesis via de novo pathway; (S)-dihydroorotate from bicarbonate: step 3/3.</text>
</comment>
<proteinExistence type="inferred from homology"/>
<dbReference type="NCBIfam" id="TIGR00857">
    <property type="entry name" value="pyrC_multi"/>
    <property type="match status" value="1"/>
</dbReference>
<comment type="caution">
    <text evidence="8">The sequence shown here is derived from an EMBL/GenBank/DDBJ whole genome shotgun (WGS) entry which is preliminary data.</text>
</comment>
<dbReference type="Gene3D" id="2.30.40.10">
    <property type="entry name" value="Urease, subunit C, domain 1"/>
    <property type="match status" value="1"/>
</dbReference>
<dbReference type="GO" id="GO:0004038">
    <property type="term" value="F:allantoinase activity"/>
    <property type="evidence" value="ECO:0007669"/>
    <property type="project" value="TreeGrafter"/>
</dbReference>
<dbReference type="PROSITE" id="PS00482">
    <property type="entry name" value="DIHYDROOROTASE_1"/>
    <property type="match status" value="1"/>
</dbReference>
<feature type="binding site" evidence="6">
    <location>
        <position position="312"/>
    </location>
    <ligand>
        <name>substrate</name>
    </ligand>
</feature>
<keyword evidence="4 6" id="KW-0378">Hydrolase</keyword>
<feature type="binding site" evidence="6">
    <location>
        <position position="180"/>
    </location>
    <ligand>
        <name>Zn(2+)</name>
        <dbReference type="ChEBI" id="CHEBI:29105"/>
        <label>2</label>
    </ligand>
</feature>
<feature type="binding site" evidence="6">
    <location>
        <position position="308"/>
    </location>
    <ligand>
        <name>Zn(2+)</name>
        <dbReference type="ChEBI" id="CHEBI:29105"/>
        <label>1</label>
    </ligand>
</feature>
<dbReference type="GO" id="GO:0006145">
    <property type="term" value="P:purine nucleobase catabolic process"/>
    <property type="evidence" value="ECO:0007669"/>
    <property type="project" value="TreeGrafter"/>
</dbReference>
<dbReference type="InterPro" id="IPR002195">
    <property type="entry name" value="Dihydroorotase_CS"/>
</dbReference>
<evidence type="ECO:0000256" key="4">
    <source>
        <dbReference type="ARBA" id="ARBA00022801"/>
    </source>
</evidence>
<dbReference type="InterPro" id="IPR004722">
    <property type="entry name" value="DHOase"/>
</dbReference>
<feature type="active site" evidence="6">
    <location>
        <position position="308"/>
    </location>
</feature>
<dbReference type="Gene3D" id="3.20.20.140">
    <property type="entry name" value="Metal-dependent hydrolases"/>
    <property type="match status" value="1"/>
</dbReference>
<comment type="function">
    <text evidence="1 6">Catalyzes the reversible cyclization of carbamoyl aspartate to dihydroorotate.</text>
</comment>
<dbReference type="CDD" id="cd01317">
    <property type="entry name" value="DHOase_IIa"/>
    <property type="match status" value="1"/>
</dbReference>
<feature type="binding site" evidence="6">
    <location>
        <begin position="63"/>
        <end position="65"/>
    </location>
    <ligand>
        <name>substrate</name>
    </ligand>
</feature>
<feature type="binding site" evidence="6">
    <location>
        <position position="63"/>
    </location>
    <ligand>
        <name>Zn(2+)</name>
        <dbReference type="ChEBI" id="CHEBI:29105"/>
        <label>1</label>
    </ligand>
</feature>
<dbReference type="InterPro" id="IPR050138">
    <property type="entry name" value="DHOase/Allantoinase_Hydrolase"/>
</dbReference>
<feature type="binding site" evidence="6">
    <location>
        <position position="233"/>
    </location>
    <ligand>
        <name>Zn(2+)</name>
        <dbReference type="ChEBI" id="CHEBI:29105"/>
        <label>2</label>
    </ligand>
</feature>
<comment type="similarity">
    <text evidence="2 6">Belongs to the metallo-dependent hydrolases superfamily. DHOase family. Class I DHOase subfamily.</text>
</comment>
<keyword evidence="5 6" id="KW-0665">Pyrimidine biosynthesis</keyword>
<protein>
    <recommendedName>
        <fullName evidence="6">Dihydroorotase</fullName>
        <shortName evidence="6">DHOase</shortName>
        <ecNumber evidence="6">3.5.2.3</ecNumber>
    </recommendedName>
</protein>
<dbReference type="OMA" id="SRLHVCH"/>
<dbReference type="EMBL" id="DTDV01000007">
    <property type="protein sequence ID" value="HGK23315.1"/>
    <property type="molecule type" value="Genomic_DNA"/>
</dbReference>
<name>A0A7V4DX20_DICTH</name>
<dbReference type="RefSeq" id="WP_012548254.1">
    <property type="nucleotide sequence ID" value="NZ_VTFL01000004.1"/>
</dbReference>
<organism evidence="8">
    <name type="scientific">Dictyoglomus thermophilum</name>
    <dbReference type="NCBI Taxonomy" id="14"/>
    <lineage>
        <taxon>Bacteria</taxon>
        <taxon>Pseudomonadati</taxon>
        <taxon>Dictyoglomota</taxon>
        <taxon>Dictyoglomia</taxon>
        <taxon>Dictyoglomales</taxon>
        <taxon>Dictyoglomaceae</taxon>
        <taxon>Dictyoglomus</taxon>
    </lineage>
</organism>
<feature type="domain" description="Dihydroorotase catalytic" evidence="7">
    <location>
        <begin position="51"/>
        <end position="236"/>
    </location>
</feature>
<feature type="binding site" evidence="6">
    <location>
        <position position="153"/>
    </location>
    <ligand>
        <name>Zn(2+)</name>
        <dbReference type="ChEBI" id="CHEBI:29105"/>
        <label>2</label>
    </ligand>
</feature>
<dbReference type="GO" id="GO:0008270">
    <property type="term" value="F:zinc ion binding"/>
    <property type="evidence" value="ECO:0007669"/>
    <property type="project" value="UniProtKB-UniRule"/>
</dbReference>
<keyword evidence="6" id="KW-0862">Zinc</keyword>
<evidence type="ECO:0000256" key="6">
    <source>
        <dbReference type="HAMAP-Rule" id="MF_00220"/>
    </source>
</evidence>
<comment type="cofactor">
    <cofactor evidence="6">
        <name>Zn(2+)</name>
        <dbReference type="ChEBI" id="CHEBI:29105"/>
    </cofactor>
    <text evidence="6">Binds 2 Zn(2+) ions per subunit.</text>
</comment>
<evidence type="ECO:0000256" key="1">
    <source>
        <dbReference type="ARBA" id="ARBA00002368"/>
    </source>
</evidence>
<dbReference type="AlphaFoldDB" id="A0A7V4DX20"/>
<dbReference type="EC" id="3.5.2.3" evidence="6"/>
<dbReference type="PANTHER" id="PTHR43668:SF2">
    <property type="entry name" value="ALLANTOINASE"/>
    <property type="match status" value="1"/>
</dbReference>
<sequence length="432" mass="48769">MKILFKNVTLIYPEKDMEETGDLYVENGVIKKIGKNLDINGDVEIIEGQNKVLAPTLVDMHVHLREPGYEWKEDIESGCKAAVAGGFTAVCCMPNTNPPIDNKEIVRFIYEKSDIIGLSRVYPIGTITKGREGKEISEMGDMYMAGAKAFSDDGNCVMNSEVLRYALEYSKIFDVPIIEHAEDINLTLDGNVNFGKISTLLGFKGMPWVAEASIVARDVFLSALTGGKLHVAHISCWQSLDMIRWGKEHGVNVTCEVTPHHLVLTEDAVKELDYDPNTKMNPPLRTKEDQEALWEGIKNDLIDVIATDHAPHHLDDKMVEYGLAEYGISGLETAIPLILTYGYYERKIPLHKIFKKMSYNPCKILNLPYIPLEENVPANFTVIDLSLEKEVDKEKFFSKGKNTPFHGWKLKGWPIMTFVEGRLVYREGKILW</sequence>